<dbReference type="GO" id="GO:0016810">
    <property type="term" value="F:hydrolase activity, acting on carbon-nitrogen (but not peptide) bonds"/>
    <property type="evidence" value="ECO:0007669"/>
    <property type="project" value="InterPro"/>
</dbReference>
<dbReference type="InterPro" id="IPR013108">
    <property type="entry name" value="Amidohydro_3"/>
</dbReference>
<name>A0A6J7E4P9_9ZZZZ</name>
<reference evidence="2" key="1">
    <citation type="submission" date="2020-05" db="EMBL/GenBank/DDBJ databases">
        <authorList>
            <person name="Chiriac C."/>
            <person name="Salcher M."/>
            <person name="Ghai R."/>
            <person name="Kavagutti S V."/>
        </authorList>
    </citation>
    <scope>NUCLEOTIDE SEQUENCE</scope>
</reference>
<gene>
    <name evidence="2" type="ORF">UFOPK3317_01168</name>
</gene>
<evidence type="ECO:0000313" key="2">
    <source>
        <dbReference type="EMBL" id="CAB4876255.1"/>
    </source>
</evidence>
<feature type="domain" description="Amidohydrolase 3" evidence="1">
    <location>
        <begin position="3"/>
        <end position="84"/>
    </location>
</feature>
<dbReference type="Pfam" id="PF07969">
    <property type="entry name" value="Amidohydro_3"/>
    <property type="match status" value="1"/>
</dbReference>
<organism evidence="2">
    <name type="scientific">freshwater metagenome</name>
    <dbReference type="NCBI Taxonomy" id="449393"/>
    <lineage>
        <taxon>unclassified sequences</taxon>
        <taxon>metagenomes</taxon>
        <taxon>ecological metagenomes</taxon>
    </lineage>
</organism>
<dbReference type="Gene3D" id="3.20.20.140">
    <property type="entry name" value="Metal-dependent hydrolases"/>
    <property type="match status" value="1"/>
</dbReference>
<sequence length="94" mass="10182">MTMWCAVNRITPSGRVLGEAERISPYEALYAATLGAAYQLHLDHEIGSIETGKRADFAVVDSSPLDVDPLAIRDIKVFGIVVGGDHFEAPQIVK</sequence>
<dbReference type="AlphaFoldDB" id="A0A6J7E4P9"/>
<accession>A0A6J7E4P9</accession>
<dbReference type="Gene3D" id="2.30.40.10">
    <property type="entry name" value="Urease, subunit C, domain 1"/>
    <property type="match status" value="1"/>
</dbReference>
<proteinExistence type="predicted"/>
<dbReference type="PANTHER" id="PTHR22642:SF2">
    <property type="entry name" value="PROTEIN LONG AFTER FAR-RED 3"/>
    <property type="match status" value="1"/>
</dbReference>
<dbReference type="SUPFAM" id="SSF51338">
    <property type="entry name" value="Composite domain of metallo-dependent hydrolases"/>
    <property type="match status" value="1"/>
</dbReference>
<dbReference type="PANTHER" id="PTHR22642">
    <property type="entry name" value="IMIDAZOLONEPROPIONASE"/>
    <property type="match status" value="1"/>
</dbReference>
<dbReference type="InterPro" id="IPR011059">
    <property type="entry name" value="Metal-dep_hydrolase_composite"/>
</dbReference>
<evidence type="ECO:0000259" key="1">
    <source>
        <dbReference type="Pfam" id="PF07969"/>
    </source>
</evidence>
<dbReference type="EMBL" id="CAFBLK010000220">
    <property type="protein sequence ID" value="CAB4876255.1"/>
    <property type="molecule type" value="Genomic_DNA"/>
</dbReference>
<protein>
    <submittedName>
        <fullName evidence="2">Unannotated protein</fullName>
    </submittedName>
</protein>